<dbReference type="EMBL" id="SMLB01000028">
    <property type="protein sequence ID" value="TDD67490.1"/>
    <property type="molecule type" value="Genomic_DNA"/>
</dbReference>
<dbReference type="AlphaFoldDB" id="A0A4R5A8L8"/>
<accession>A0A4R5A8L8</accession>
<comment type="caution">
    <text evidence="5">The sequence shown here is derived from an EMBL/GenBank/DDBJ whole genome shotgun (WGS) entry which is preliminary data.</text>
</comment>
<sequence length="339" mass="35933">MSTRKVVVREDVARYANVSPAVVSYVLNKGPKRVRPETEARVLEAIRVLGYRPNAAARALKLQSQEIFGLVLSTGGNALFVELANAIEDAANALGFAVINTNSRESAAREREHLRNLVNRRVDGIMLASVEAQPDISEVARAGVPVLLLDNGGSIESVPSVGADLEAGAYDAVRHLIDHGHERIGMISGPPTDLSDGREAGWSRALAESGLPEGPLVPATPKRFGGYKAAKRLLASGDGLTALFTSCDAQGVGALRAVHEAGLRIPDDIAIVSFDGSTEAEFTWPGLSTMRQPVEQMAEDAVAELLALRDGGRAPTHRTYPTTLQARGSCGCVDKDPLS</sequence>
<dbReference type="SUPFAM" id="SSF47413">
    <property type="entry name" value="lambda repressor-like DNA-binding domains"/>
    <property type="match status" value="1"/>
</dbReference>
<dbReference type="InterPro" id="IPR010982">
    <property type="entry name" value="Lambda_DNA-bd_dom_sf"/>
</dbReference>
<gene>
    <name evidence="5" type="ORF">E1262_18720</name>
</gene>
<dbReference type="SUPFAM" id="SSF53822">
    <property type="entry name" value="Periplasmic binding protein-like I"/>
    <property type="match status" value="1"/>
</dbReference>
<organism evidence="5 6">
    <name type="scientific">Jiangella aurantiaca</name>
    <dbReference type="NCBI Taxonomy" id="2530373"/>
    <lineage>
        <taxon>Bacteria</taxon>
        <taxon>Bacillati</taxon>
        <taxon>Actinomycetota</taxon>
        <taxon>Actinomycetes</taxon>
        <taxon>Jiangellales</taxon>
        <taxon>Jiangellaceae</taxon>
        <taxon>Jiangella</taxon>
    </lineage>
</organism>
<evidence type="ECO:0000256" key="3">
    <source>
        <dbReference type="ARBA" id="ARBA00023163"/>
    </source>
</evidence>
<dbReference type="OrthoDB" id="37081at2"/>
<dbReference type="GO" id="GO:0000976">
    <property type="term" value="F:transcription cis-regulatory region binding"/>
    <property type="evidence" value="ECO:0007669"/>
    <property type="project" value="TreeGrafter"/>
</dbReference>
<evidence type="ECO:0000313" key="5">
    <source>
        <dbReference type="EMBL" id="TDD67490.1"/>
    </source>
</evidence>
<dbReference type="Gene3D" id="3.40.50.2300">
    <property type="match status" value="2"/>
</dbReference>
<feature type="domain" description="HTH lacI-type" evidence="4">
    <location>
        <begin position="10"/>
        <end position="62"/>
    </location>
</feature>
<dbReference type="Pfam" id="PF00356">
    <property type="entry name" value="LacI"/>
    <property type="match status" value="1"/>
</dbReference>
<dbReference type="SMART" id="SM00354">
    <property type="entry name" value="HTH_LACI"/>
    <property type="match status" value="1"/>
</dbReference>
<dbReference type="CDD" id="cd01392">
    <property type="entry name" value="HTH_LacI"/>
    <property type="match status" value="1"/>
</dbReference>
<evidence type="ECO:0000256" key="1">
    <source>
        <dbReference type="ARBA" id="ARBA00023015"/>
    </source>
</evidence>
<keyword evidence="3" id="KW-0804">Transcription</keyword>
<dbReference type="RefSeq" id="WP_132104656.1">
    <property type="nucleotide sequence ID" value="NZ_SMLB01000028.1"/>
</dbReference>
<dbReference type="InterPro" id="IPR046335">
    <property type="entry name" value="LacI/GalR-like_sensor"/>
</dbReference>
<dbReference type="PANTHER" id="PTHR30146">
    <property type="entry name" value="LACI-RELATED TRANSCRIPTIONAL REPRESSOR"/>
    <property type="match status" value="1"/>
</dbReference>
<dbReference type="PANTHER" id="PTHR30146:SF109">
    <property type="entry name" value="HTH-TYPE TRANSCRIPTIONAL REGULATOR GALS"/>
    <property type="match status" value="1"/>
</dbReference>
<protein>
    <submittedName>
        <fullName evidence="5">LacI family transcriptional regulator</fullName>
    </submittedName>
</protein>
<keyword evidence="2" id="KW-0238">DNA-binding</keyword>
<evidence type="ECO:0000259" key="4">
    <source>
        <dbReference type="PROSITE" id="PS50932"/>
    </source>
</evidence>
<keyword evidence="1" id="KW-0805">Transcription regulation</keyword>
<name>A0A4R5A8L8_9ACTN</name>
<evidence type="ECO:0000313" key="6">
    <source>
        <dbReference type="Proteomes" id="UP000295217"/>
    </source>
</evidence>
<dbReference type="InterPro" id="IPR028082">
    <property type="entry name" value="Peripla_BP_I"/>
</dbReference>
<dbReference type="Proteomes" id="UP000295217">
    <property type="component" value="Unassembled WGS sequence"/>
</dbReference>
<dbReference type="Gene3D" id="1.10.260.40">
    <property type="entry name" value="lambda repressor-like DNA-binding domains"/>
    <property type="match status" value="1"/>
</dbReference>
<dbReference type="CDD" id="cd06267">
    <property type="entry name" value="PBP1_LacI_sugar_binding-like"/>
    <property type="match status" value="1"/>
</dbReference>
<proteinExistence type="predicted"/>
<reference evidence="5 6" key="1">
    <citation type="submission" date="2019-02" db="EMBL/GenBank/DDBJ databases">
        <title>Draft genome sequences of novel Actinobacteria.</title>
        <authorList>
            <person name="Sahin N."/>
            <person name="Ay H."/>
            <person name="Saygin H."/>
        </authorList>
    </citation>
    <scope>NUCLEOTIDE SEQUENCE [LARGE SCALE GENOMIC DNA]</scope>
    <source>
        <strain evidence="5 6">8K307</strain>
    </source>
</reference>
<dbReference type="PROSITE" id="PS50932">
    <property type="entry name" value="HTH_LACI_2"/>
    <property type="match status" value="1"/>
</dbReference>
<dbReference type="Pfam" id="PF13377">
    <property type="entry name" value="Peripla_BP_3"/>
    <property type="match status" value="1"/>
</dbReference>
<evidence type="ECO:0000256" key="2">
    <source>
        <dbReference type="ARBA" id="ARBA00023125"/>
    </source>
</evidence>
<dbReference type="InterPro" id="IPR000843">
    <property type="entry name" value="HTH_LacI"/>
</dbReference>
<dbReference type="GO" id="GO:0003700">
    <property type="term" value="F:DNA-binding transcription factor activity"/>
    <property type="evidence" value="ECO:0007669"/>
    <property type="project" value="TreeGrafter"/>
</dbReference>
<keyword evidence="6" id="KW-1185">Reference proteome</keyword>